<evidence type="ECO:0000256" key="11">
    <source>
        <dbReference type="ARBA" id="ARBA00023034"/>
    </source>
</evidence>
<dbReference type="Gene3D" id="1.20.1280.290">
    <property type="match status" value="2"/>
</dbReference>
<sequence length="271" mass="28952">MIQAEVIAALAAFGCFASIAIAQELDPTTPTTVSAADSTILSWTAFVELCGIMSPFGSVILSLAPLPTMRQVAHDKTVGKLPLLPYSTMITNSSLWLMYGLLENLNGVARCSVVGVTMGAYYIFVFVQHCSANASNLPGTVLQHVQGAGAIILINLCLAVSGVRHASEIIGKEGVIICIILFASPLSTMRNVIATKSAESIPLPFTLACLVNCTAWFVAGYWKMKDFNIYFPNMLGIVSAAAQVVLKCMFRKQASVAKVETRPMIDLPTLT</sequence>
<evidence type="ECO:0000256" key="10">
    <source>
        <dbReference type="ARBA" id="ARBA00022989"/>
    </source>
</evidence>
<keyword evidence="16" id="KW-1185">Reference proteome</keyword>
<evidence type="ECO:0000256" key="14">
    <source>
        <dbReference type="SAM" id="SignalP"/>
    </source>
</evidence>
<keyword evidence="14" id="KW-0732">Signal</keyword>
<keyword evidence="5" id="KW-0813">Transport</keyword>
<dbReference type="GO" id="GO:0000139">
    <property type="term" value="C:Golgi membrane"/>
    <property type="evidence" value="ECO:0007669"/>
    <property type="project" value="UniProtKB-SubCell"/>
</dbReference>
<evidence type="ECO:0000256" key="1">
    <source>
        <dbReference type="ARBA" id="ARBA00004651"/>
    </source>
</evidence>
<evidence type="ECO:0000256" key="6">
    <source>
        <dbReference type="ARBA" id="ARBA00022475"/>
    </source>
</evidence>
<keyword evidence="6" id="KW-1003">Cell membrane</keyword>
<dbReference type="GO" id="GO:0005886">
    <property type="term" value="C:plasma membrane"/>
    <property type="evidence" value="ECO:0007669"/>
    <property type="project" value="UniProtKB-SubCell"/>
</dbReference>
<evidence type="ECO:0000313" key="15">
    <source>
        <dbReference type="EMBL" id="KAL3769568.1"/>
    </source>
</evidence>
<evidence type="ECO:0000256" key="8">
    <source>
        <dbReference type="ARBA" id="ARBA00022692"/>
    </source>
</evidence>
<dbReference type="AlphaFoldDB" id="A0ABD3N2N5"/>
<keyword evidence="10 13" id="KW-1133">Transmembrane helix</keyword>
<dbReference type="EMBL" id="JALLBG020000054">
    <property type="protein sequence ID" value="KAL3769568.1"/>
    <property type="molecule type" value="Genomic_DNA"/>
</dbReference>
<dbReference type="FunFam" id="1.20.1280.290:FF:000004">
    <property type="entry name" value="Sugar transporter SWEET"/>
    <property type="match status" value="1"/>
</dbReference>
<feature type="transmembrane region" description="Helical" evidence="13">
    <location>
        <begin position="169"/>
        <end position="189"/>
    </location>
</feature>
<feature type="transmembrane region" description="Helical" evidence="13">
    <location>
        <begin position="139"/>
        <end position="163"/>
    </location>
</feature>
<name>A0ABD3N2N5_9STRA</name>
<evidence type="ECO:0000313" key="16">
    <source>
        <dbReference type="Proteomes" id="UP001530293"/>
    </source>
</evidence>
<feature type="signal peptide" evidence="14">
    <location>
        <begin position="1"/>
        <end position="22"/>
    </location>
</feature>
<feature type="transmembrane region" description="Helical" evidence="13">
    <location>
        <begin position="107"/>
        <end position="127"/>
    </location>
</feature>
<keyword evidence="7" id="KW-0762">Sugar transport</keyword>
<evidence type="ECO:0000256" key="5">
    <source>
        <dbReference type="ARBA" id="ARBA00022448"/>
    </source>
</evidence>
<dbReference type="InterPro" id="IPR004316">
    <property type="entry name" value="SWEET_rpt"/>
</dbReference>
<dbReference type="PANTHER" id="PTHR10791">
    <property type="entry name" value="RAG1-ACTIVATING PROTEIN 1"/>
    <property type="match status" value="1"/>
</dbReference>
<evidence type="ECO:0000256" key="13">
    <source>
        <dbReference type="SAM" id="Phobius"/>
    </source>
</evidence>
<feature type="transmembrane region" description="Helical" evidence="13">
    <location>
        <begin position="38"/>
        <end position="63"/>
    </location>
</feature>
<keyword evidence="9" id="KW-0677">Repeat</keyword>
<reference evidence="15 16" key="1">
    <citation type="submission" date="2024-10" db="EMBL/GenBank/DDBJ databases">
        <title>Updated reference genomes for cyclostephanoid diatoms.</title>
        <authorList>
            <person name="Roberts W.R."/>
            <person name="Alverson A.J."/>
        </authorList>
    </citation>
    <scope>NUCLEOTIDE SEQUENCE [LARGE SCALE GENOMIC DNA]</scope>
    <source>
        <strain evidence="15 16">AJA232-27</strain>
    </source>
</reference>
<keyword evidence="12 13" id="KW-0472">Membrane</keyword>
<evidence type="ECO:0000256" key="4">
    <source>
        <dbReference type="ARBA" id="ARBA00021741"/>
    </source>
</evidence>
<comment type="caution">
    <text evidence="15">The sequence shown here is derived from an EMBL/GenBank/DDBJ whole genome shotgun (WGS) entry which is preliminary data.</text>
</comment>
<keyword evidence="8 13" id="KW-0812">Transmembrane</keyword>
<proteinExistence type="inferred from homology"/>
<feature type="transmembrane region" description="Helical" evidence="13">
    <location>
        <begin position="228"/>
        <end position="246"/>
    </location>
</feature>
<organism evidence="15 16">
    <name type="scientific">Discostella pseudostelligera</name>
    <dbReference type="NCBI Taxonomy" id="259834"/>
    <lineage>
        <taxon>Eukaryota</taxon>
        <taxon>Sar</taxon>
        <taxon>Stramenopiles</taxon>
        <taxon>Ochrophyta</taxon>
        <taxon>Bacillariophyta</taxon>
        <taxon>Coscinodiscophyceae</taxon>
        <taxon>Thalassiosirophycidae</taxon>
        <taxon>Stephanodiscales</taxon>
        <taxon>Stephanodiscaceae</taxon>
        <taxon>Discostella</taxon>
    </lineage>
</organism>
<dbReference type="Pfam" id="PF03083">
    <property type="entry name" value="MtN3_slv"/>
    <property type="match status" value="2"/>
</dbReference>
<protein>
    <recommendedName>
        <fullName evidence="4">Sugar transporter SWEET1</fullName>
    </recommendedName>
</protein>
<keyword evidence="11" id="KW-0333">Golgi apparatus</keyword>
<dbReference type="InterPro" id="IPR047664">
    <property type="entry name" value="SWEET"/>
</dbReference>
<feature type="transmembrane region" description="Helical" evidence="13">
    <location>
        <begin position="201"/>
        <end position="222"/>
    </location>
</feature>
<gene>
    <name evidence="15" type="ORF">ACHAWU_005520</name>
</gene>
<evidence type="ECO:0000256" key="9">
    <source>
        <dbReference type="ARBA" id="ARBA00022737"/>
    </source>
</evidence>
<comment type="subcellular location">
    <subcellularLocation>
        <location evidence="1">Cell membrane</location>
        <topology evidence="1">Multi-pass membrane protein</topology>
    </subcellularLocation>
    <subcellularLocation>
        <location evidence="2">Golgi apparatus membrane</location>
        <topology evidence="2">Multi-pass membrane protein</topology>
    </subcellularLocation>
</comment>
<accession>A0ABD3N2N5</accession>
<evidence type="ECO:0000256" key="3">
    <source>
        <dbReference type="ARBA" id="ARBA00007809"/>
    </source>
</evidence>
<comment type="similarity">
    <text evidence="3">Belongs to the SWEET sugar transporter family.</text>
</comment>
<evidence type="ECO:0000256" key="7">
    <source>
        <dbReference type="ARBA" id="ARBA00022597"/>
    </source>
</evidence>
<dbReference type="Proteomes" id="UP001530293">
    <property type="component" value="Unassembled WGS sequence"/>
</dbReference>
<dbReference type="PANTHER" id="PTHR10791:SF30">
    <property type="entry name" value="SUGAR TRANSPORTER SWEET1"/>
    <property type="match status" value="1"/>
</dbReference>
<evidence type="ECO:0000256" key="2">
    <source>
        <dbReference type="ARBA" id="ARBA00004653"/>
    </source>
</evidence>
<evidence type="ECO:0000256" key="12">
    <source>
        <dbReference type="ARBA" id="ARBA00023136"/>
    </source>
</evidence>
<feature type="chain" id="PRO_5044881922" description="Sugar transporter SWEET1" evidence="14">
    <location>
        <begin position="23"/>
        <end position="271"/>
    </location>
</feature>